<proteinExistence type="predicted"/>
<reference evidence="1" key="1">
    <citation type="submission" date="2022-06" db="EMBL/GenBank/DDBJ databases">
        <title>Uncovering the hologenomic basis of an extraordinary plant invasion.</title>
        <authorList>
            <person name="Bieker V.C."/>
            <person name="Martin M.D."/>
            <person name="Gilbert T."/>
            <person name="Hodgins K."/>
            <person name="Battlay P."/>
            <person name="Petersen B."/>
            <person name="Wilson J."/>
        </authorList>
    </citation>
    <scope>NUCLEOTIDE SEQUENCE</scope>
    <source>
        <strain evidence="1">AA19_3_7</strain>
        <tissue evidence="1">Leaf</tissue>
    </source>
</reference>
<organism evidence="1 2">
    <name type="scientific">Ambrosia artemisiifolia</name>
    <name type="common">Common ragweed</name>
    <dbReference type="NCBI Taxonomy" id="4212"/>
    <lineage>
        <taxon>Eukaryota</taxon>
        <taxon>Viridiplantae</taxon>
        <taxon>Streptophyta</taxon>
        <taxon>Embryophyta</taxon>
        <taxon>Tracheophyta</taxon>
        <taxon>Spermatophyta</taxon>
        <taxon>Magnoliopsida</taxon>
        <taxon>eudicotyledons</taxon>
        <taxon>Gunneridae</taxon>
        <taxon>Pentapetalae</taxon>
        <taxon>asterids</taxon>
        <taxon>campanulids</taxon>
        <taxon>Asterales</taxon>
        <taxon>Asteraceae</taxon>
        <taxon>Asteroideae</taxon>
        <taxon>Heliantheae alliance</taxon>
        <taxon>Heliantheae</taxon>
        <taxon>Ambrosia</taxon>
    </lineage>
</organism>
<dbReference type="AlphaFoldDB" id="A0AAD5G319"/>
<dbReference type="Proteomes" id="UP001206925">
    <property type="component" value="Unassembled WGS sequence"/>
</dbReference>
<protein>
    <submittedName>
        <fullName evidence="1">Uncharacterized protein</fullName>
    </submittedName>
</protein>
<evidence type="ECO:0000313" key="1">
    <source>
        <dbReference type="EMBL" id="KAI7726312.1"/>
    </source>
</evidence>
<dbReference type="EMBL" id="JAMZMK010011715">
    <property type="protein sequence ID" value="KAI7726312.1"/>
    <property type="molecule type" value="Genomic_DNA"/>
</dbReference>
<sequence>MTNLVTEQLATTGNHPHLPNFQFHHLNSIPGDRSRSHHNKICMAQIEPLNSARLWVDSCILNKKMAFRDDRTSYGGKNDKFFKFGDREGYFFEFGFEI</sequence>
<gene>
    <name evidence="1" type="ORF">M8C21_012287</name>
</gene>
<keyword evidence="2" id="KW-1185">Reference proteome</keyword>
<evidence type="ECO:0000313" key="2">
    <source>
        <dbReference type="Proteomes" id="UP001206925"/>
    </source>
</evidence>
<accession>A0AAD5G319</accession>
<comment type="caution">
    <text evidence="1">The sequence shown here is derived from an EMBL/GenBank/DDBJ whole genome shotgun (WGS) entry which is preliminary data.</text>
</comment>
<name>A0AAD5G319_AMBAR</name>